<name>A0A4P6F7Z2_9MICO</name>
<feature type="transmembrane region" description="Helical" evidence="1">
    <location>
        <begin position="205"/>
        <end position="222"/>
    </location>
</feature>
<organism evidence="2 3">
    <name type="scientific">Xylanimonas protaetiae</name>
    <dbReference type="NCBI Taxonomy" id="2509457"/>
    <lineage>
        <taxon>Bacteria</taxon>
        <taxon>Bacillati</taxon>
        <taxon>Actinomycetota</taxon>
        <taxon>Actinomycetes</taxon>
        <taxon>Micrococcales</taxon>
        <taxon>Promicromonosporaceae</taxon>
        <taxon>Xylanimonas</taxon>
    </lineage>
</organism>
<reference evidence="2 3" key="1">
    <citation type="submission" date="2019-01" db="EMBL/GenBank/DDBJ databases">
        <title>Genome sequencing of strain FW10M-9.</title>
        <authorList>
            <person name="Heo J."/>
            <person name="Kim S.-J."/>
            <person name="Kim J.-S."/>
            <person name="Hong S.-B."/>
            <person name="Kwon S.-W."/>
        </authorList>
    </citation>
    <scope>NUCLEOTIDE SEQUENCE [LARGE SCALE GENOMIC DNA]</scope>
    <source>
        <strain evidence="2 3">FW10M-9</strain>
    </source>
</reference>
<keyword evidence="1" id="KW-0472">Membrane</keyword>
<feature type="transmembrane region" description="Helical" evidence="1">
    <location>
        <begin position="107"/>
        <end position="129"/>
    </location>
</feature>
<keyword evidence="1" id="KW-0812">Transmembrane</keyword>
<evidence type="ECO:0000313" key="3">
    <source>
        <dbReference type="Proteomes" id="UP000292118"/>
    </source>
</evidence>
<feature type="transmembrane region" description="Helical" evidence="1">
    <location>
        <begin position="20"/>
        <end position="38"/>
    </location>
</feature>
<evidence type="ECO:0000313" key="2">
    <source>
        <dbReference type="EMBL" id="QAY71645.1"/>
    </source>
</evidence>
<proteinExistence type="predicted"/>
<dbReference type="EMBL" id="CP035493">
    <property type="protein sequence ID" value="QAY71645.1"/>
    <property type="molecule type" value="Genomic_DNA"/>
</dbReference>
<feature type="transmembrane region" description="Helical" evidence="1">
    <location>
        <begin position="50"/>
        <end position="70"/>
    </location>
</feature>
<feature type="transmembrane region" description="Helical" evidence="1">
    <location>
        <begin position="141"/>
        <end position="161"/>
    </location>
</feature>
<dbReference type="KEGG" id="xya:ET471_17715"/>
<evidence type="ECO:0008006" key="4">
    <source>
        <dbReference type="Google" id="ProtNLM"/>
    </source>
</evidence>
<gene>
    <name evidence="2" type="ORF">ET471_17715</name>
</gene>
<evidence type="ECO:0000256" key="1">
    <source>
        <dbReference type="SAM" id="Phobius"/>
    </source>
</evidence>
<dbReference type="RefSeq" id="WP_129190535.1">
    <property type="nucleotide sequence ID" value="NZ_CP035493.1"/>
</dbReference>
<keyword evidence="3" id="KW-1185">Reference proteome</keyword>
<protein>
    <recommendedName>
        <fullName evidence="4">DUF624 domain-containing protein</fullName>
    </recommendedName>
</protein>
<sequence>MHPETVGHRAGAQQVGRTALSLLVVNVLVGLSTAPLWAVGLSAGPIRTGATLAALPVFVLPALAATFAVFRTSAVGGPASERGMPEAPRRVAGIWWRAWRRHFGMSAIVGTILAFIVAVALINIGVFLGSPAATVTTPLNVLVALLTTSTALHLLALQVESGVGLPLRKRIQACLALSVRRFHRTVLGFVALLVAGSMILELPPVGVLVTLAPLLWVAWFMFRTTLDPVIPEG</sequence>
<accession>A0A4P6F7Z2</accession>
<keyword evidence="1" id="KW-1133">Transmembrane helix</keyword>
<dbReference type="AlphaFoldDB" id="A0A4P6F7Z2"/>
<dbReference type="Proteomes" id="UP000292118">
    <property type="component" value="Chromosome"/>
</dbReference>